<evidence type="ECO:0000313" key="3">
    <source>
        <dbReference type="Proteomes" id="UP000324748"/>
    </source>
</evidence>
<dbReference type="Proteomes" id="UP000324748">
    <property type="component" value="Unassembled WGS sequence"/>
</dbReference>
<name>A0A5B0P8Q0_PUCGR</name>
<gene>
    <name evidence="2" type="ORF">PGT21_024664</name>
</gene>
<accession>A0A5B0P8Q0</accession>
<reference evidence="2 3" key="1">
    <citation type="submission" date="2019-05" db="EMBL/GenBank/DDBJ databases">
        <title>Emergence of the Ug99 lineage of the wheat stem rust pathogen through somatic hybridization.</title>
        <authorList>
            <person name="Li F."/>
            <person name="Upadhyaya N.M."/>
            <person name="Sperschneider J."/>
            <person name="Matny O."/>
            <person name="Nguyen-Phuc H."/>
            <person name="Mago R."/>
            <person name="Raley C."/>
            <person name="Miller M.E."/>
            <person name="Silverstein K.A.T."/>
            <person name="Henningsen E."/>
            <person name="Hirsch C.D."/>
            <person name="Visser B."/>
            <person name="Pretorius Z.A."/>
            <person name="Steffenson B.J."/>
            <person name="Schwessinger B."/>
            <person name="Dodds P.N."/>
            <person name="Figueroa M."/>
        </authorList>
    </citation>
    <scope>NUCLEOTIDE SEQUENCE [LARGE SCALE GENOMIC DNA]</scope>
    <source>
        <strain evidence="2">21-0</strain>
    </source>
</reference>
<keyword evidence="3" id="KW-1185">Reference proteome</keyword>
<protein>
    <submittedName>
        <fullName evidence="2">Uncharacterized protein</fullName>
    </submittedName>
</protein>
<feature type="region of interest" description="Disordered" evidence="1">
    <location>
        <begin position="1"/>
        <end position="20"/>
    </location>
</feature>
<evidence type="ECO:0000313" key="2">
    <source>
        <dbReference type="EMBL" id="KAA1096668.1"/>
    </source>
</evidence>
<sequence length="100" mass="11137">MDGRTKHLGPHNGTGGPHGFYEVRVSDLEVKSSSPIGQVTLSDLHVTSALPTTSHHHQLQPNQLFVWLPCTFPSFQCCYHSLESHKLVHHKTSPQSITMK</sequence>
<proteinExistence type="predicted"/>
<comment type="caution">
    <text evidence="2">The sequence shown here is derived from an EMBL/GenBank/DDBJ whole genome shotgun (WGS) entry which is preliminary data.</text>
</comment>
<dbReference type="AlphaFoldDB" id="A0A5B0P8Q0"/>
<dbReference type="EMBL" id="VSWC01000067">
    <property type="protein sequence ID" value="KAA1096668.1"/>
    <property type="molecule type" value="Genomic_DNA"/>
</dbReference>
<evidence type="ECO:0000256" key="1">
    <source>
        <dbReference type="SAM" id="MobiDB-lite"/>
    </source>
</evidence>
<organism evidence="2 3">
    <name type="scientific">Puccinia graminis f. sp. tritici</name>
    <dbReference type="NCBI Taxonomy" id="56615"/>
    <lineage>
        <taxon>Eukaryota</taxon>
        <taxon>Fungi</taxon>
        <taxon>Dikarya</taxon>
        <taxon>Basidiomycota</taxon>
        <taxon>Pucciniomycotina</taxon>
        <taxon>Pucciniomycetes</taxon>
        <taxon>Pucciniales</taxon>
        <taxon>Pucciniaceae</taxon>
        <taxon>Puccinia</taxon>
    </lineage>
</organism>